<feature type="coiled-coil region" evidence="1">
    <location>
        <begin position="591"/>
        <end position="872"/>
    </location>
</feature>
<dbReference type="SUPFAM" id="SSF57997">
    <property type="entry name" value="Tropomyosin"/>
    <property type="match status" value="1"/>
</dbReference>
<evidence type="ECO:0000256" key="2">
    <source>
        <dbReference type="SAM" id="MobiDB-lite"/>
    </source>
</evidence>
<feature type="compositionally biased region" description="Basic and acidic residues" evidence="2">
    <location>
        <begin position="936"/>
        <end position="947"/>
    </location>
</feature>
<evidence type="ECO:0000313" key="3">
    <source>
        <dbReference type="EMBL" id="KAH0562962.1"/>
    </source>
</evidence>
<evidence type="ECO:0000256" key="1">
    <source>
        <dbReference type="SAM" id="Coils"/>
    </source>
</evidence>
<protein>
    <submittedName>
        <fullName evidence="3">Uncharacterized protein</fullName>
    </submittedName>
</protein>
<reference evidence="3" key="1">
    <citation type="submission" date="2021-03" db="EMBL/GenBank/DDBJ databases">
        <title>Comparative genomics and phylogenomic investigation of the class Geoglossomycetes provide insights into ecological specialization and systematics.</title>
        <authorList>
            <person name="Melie T."/>
            <person name="Pirro S."/>
            <person name="Miller A.N."/>
            <person name="Quandt A."/>
        </authorList>
    </citation>
    <scope>NUCLEOTIDE SEQUENCE</scope>
    <source>
        <strain evidence="3">CAQ_001_2017</strain>
    </source>
</reference>
<gene>
    <name evidence="3" type="ORF">GP486_002475</name>
</gene>
<dbReference type="AlphaFoldDB" id="A0A9P8LER0"/>
<keyword evidence="4" id="KW-1185">Reference proteome</keyword>
<feature type="compositionally biased region" description="Basic and acidic residues" evidence="2">
    <location>
        <begin position="985"/>
        <end position="998"/>
    </location>
</feature>
<feature type="region of interest" description="Disordered" evidence="2">
    <location>
        <begin position="911"/>
        <end position="1081"/>
    </location>
</feature>
<evidence type="ECO:0000313" key="4">
    <source>
        <dbReference type="Proteomes" id="UP000750711"/>
    </source>
</evidence>
<dbReference type="EMBL" id="JAGHQM010000277">
    <property type="protein sequence ID" value="KAH0562962.1"/>
    <property type="molecule type" value="Genomic_DNA"/>
</dbReference>
<keyword evidence="1" id="KW-0175">Coiled coil</keyword>
<organism evidence="3 4">
    <name type="scientific">Trichoglossum hirsutum</name>
    <dbReference type="NCBI Taxonomy" id="265104"/>
    <lineage>
        <taxon>Eukaryota</taxon>
        <taxon>Fungi</taxon>
        <taxon>Dikarya</taxon>
        <taxon>Ascomycota</taxon>
        <taxon>Pezizomycotina</taxon>
        <taxon>Geoglossomycetes</taxon>
        <taxon>Geoglossales</taxon>
        <taxon>Geoglossaceae</taxon>
        <taxon>Trichoglossum</taxon>
    </lineage>
</organism>
<accession>A0A9P8LER0</accession>
<proteinExistence type="predicted"/>
<dbReference type="Gene3D" id="1.20.5.340">
    <property type="match status" value="1"/>
</dbReference>
<comment type="caution">
    <text evidence="3">The sequence shown here is derived from an EMBL/GenBank/DDBJ whole genome shotgun (WGS) entry which is preliminary data.</text>
</comment>
<sequence>MEKFTEEIHRILNAPYAVSLKGLLNVTREADEHLLELWALSHPCEIEMVVSVVVDGLSWCPFAAPVLENLVIVERMRGALLHRRPMLLDTLLKKTVVSQQGFEKHSQICVSMLSAPLPIPTPASFGPFFHRSLEEATASPTASNLRRVYSIVSGQCSALPEILSAGQMTQVQEKLIGILKRLDGQAVHLFCLGTFARLMAPQKCPSSVGNTSRSSISSVGSDSSPAEKRFGLIQGFFSAQKASKTIDLVVLRVISACSSNSNLSSDEALEDVQLATVIMDAVEPGLRGAWVKSNGRTVRKLYEKVLRRGIANLLQFSAFGFVLRIVDPKSLPPAIPQGFQALISSRLQCQTIGDRPIRLSTGTLEKMAVSQPPFCERVSADKSQPCFEEDFLSEVLCTTMTILTQLEPSVVYLSRLKDCQIFLDGLNKVVEDSPIFRRGLFSALSTNEFEKPFRKFCEISIPERRPTGSCATLELCWTELQESRRRLAVSFCLLVLKAVLHSSGDEIGLETSLGLSLLRKQKDIAVPMPPCPSARYNREVVECPPVAFLEQKSTPQDVRVSHEWKSRLAESLMRDATQRHEAIVRTVSEVCRELEERCEDVERPLRDVQAKLGSVQTRFDEAKRRVATLELEASERELFLDGLDAEKAGLQSEVSSLSERNLDLERLLQQASVETHDIKVTANDEMKKLEFSHLATLTIKDENITDLEQKIERMEHDLGKFDGELGLARNEKVEAEQNLLILQEELSGVRIELEQGKTAISLNHTEIKNLSSLNDTLRTNVEALNNDLRESSARLEEIVSESRERQRTLCSELELAAKTELLHNEEMDNLRALLRAAQQDLSLERQRNDHKIIELEKEIKEMCCEREERAKEFMHAQDLSRRLMAAMRVGNDSPGPQNLTMGRKETTDILADDRKDQFGDRHAKTPHSGNNRRHGRDNSTCERDKLSRASARSGPTPKRLKVHNQVEPTSTRQTKVMAGMKTAKPGKDQNQRNERSPLKELTAGGRNEPQEATARETCRSPDSRPDRPSAGCLDERVRDIENFSLDGSELFTSTQTPRGDPSHQDMNERESNIFDESTAEF</sequence>
<dbReference type="Proteomes" id="UP000750711">
    <property type="component" value="Unassembled WGS sequence"/>
</dbReference>
<feature type="compositionally biased region" description="Basic and acidic residues" evidence="2">
    <location>
        <begin position="1013"/>
        <end position="1041"/>
    </location>
</feature>
<name>A0A9P8LER0_9PEZI</name>
<feature type="compositionally biased region" description="Basic and acidic residues" evidence="2">
    <location>
        <begin position="911"/>
        <end position="923"/>
    </location>
</feature>
<feature type="compositionally biased region" description="Basic and acidic residues" evidence="2">
    <location>
        <begin position="1060"/>
        <end position="1072"/>
    </location>
</feature>